<keyword evidence="4 6" id="KW-0472">Membrane</keyword>
<keyword evidence="2 6" id="KW-0812">Transmembrane</keyword>
<feature type="transmembrane region" description="Helical" evidence="6">
    <location>
        <begin position="54"/>
        <end position="75"/>
    </location>
</feature>
<feature type="transmembrane region" description="Helical" evidence="6">
    <location>
        <begin position="256"/>
        <end position="276"/>
    </location>
</feature>
<comment type="subcellular location">
    <subcellularLocation>
        <location evidence="1">Cell membrane</location>
        <topology evidence="1">Multi-pass membrane protein</topology>
    </subcellularLocation>
</comment>
<feature type="transmembrane region" description="Helical" evidence="6">
    <location>
        <begin position="87"/>
        <end position="108"/>
    </location>
</feature>
<protein>
    <submittedName>
        <fullName evidence="8">Transporter, major facilitator family protein</fullName>
    </submittedName>
</protein>
<name>E6K0Q1_PARDN</name>
<dbReference type="GO" id="GO:0022857">
    <property type="term" value="F:transmembrane transporter activity"/>
    <property type="evidence" value="ECO:0007669"/>
    <property type="project" value="InterPro"/>
</dbReference>
<evidence type="ECO:0000256" key="6">
    <source>
        <dbReference type="SAM" id="Phobius"/>
    </source>
</evidence>
<gene>
    <name evidence="8" type="ORF">HMPREF0620_0387</name>
</gene>
<evidence type="ECO:0000256" key="1">
    <source>
        <dbReference type="ARBA" id="ARBA00004651"/>
    </source>
</evidence>
<dbReference type="eggNOG" id="COG2271">
    <property type="taxonomic scope" value="Bacteria"/>
</dbReference>
<dbReference type="PROSITE" id="PS50850">
    <property type="entry name" value="MFS"/>
    <property type="match status" value="1"/>
</dbReference>
<feature type="transmembrane region" description="Helical" evidence="6">
    <location>
        <begin position="183"/>
        <end position="202"/>
    </location>
</feature>
<proteinExistence type="predicted"/>
<feature type="region of interest" description="Disordered" evidence="5">
    <location>
        <begin position="224"/>
        <end position="247"/>
    </location>
</feature>
<feature type="domain" description="Major facilitator superfamily (MFS) profile" evidence="7">
    <location>
        <begin position="21"/>
        <end position="439"/>
    </location>
</feature>
<evidence type="ECO:0000256" key="3">
    <source>
        <dbReference type="ARBA" id="ARBA00022989"/>
    </source>
</evidence>
<feature type="transmembrane region" description="Helical" evidence="6">
    <location>
        <begin position="114"/>
        <end position="133"/>
    </location>
</feature>
<dbReference type="PANTHER" id="PTHR23542">
    <property type="match status" value="1"/>
</dbReference>
<dbReference type="InterPro" id="IPR020846">
    <property type="entry name" value="MFS_dom"/>
</dbReference>
<evidence type="ECO:0000256" key="5">
    <source>
        <dbReference type="SAM" id="MobiDB-lite"/>
    </source>
</evidence>
<keyword evidence="3 6" id="KW-1133">Transmembrane helix</keyword>
<evidence type="ECO:0000256" key="4">
    <source>
        <dbReference type="ARBA" id="ARBA00023136"/>
    </source>
</evidence>
<dbReference type="HOGENOM" id="CLU_033532_0_1_11"/>
<keyword evidence="9" id="KW-1185">Reference proteome</keyword>
<dbReference type="Pfam" id="PF07690">
    <property type="entry name" value="MFS_1"/>
    <property type="match status" value="1"/>
</dbReference>
<feature type="transmembrane region" description="Helical" evidence="6">
    <location>
        <begin position="296"/>
        <end position="315"/>
    </location>
</feature>
<reference evidence="8 9" key="1">
    <citation type="submission" date="2010-12" db="EMBL/GenBank/DDBJ databases">
        <authorList>
            <person name="Muzny D."/>
            <person name="Qin X."/>
            <person name="Buhay C."/>
            <person name="Dugan-Rocha S."/>
            <person name="Ding Y."/>
            <person name="Chen G."/>
            <person name="Hawes A."/>
            <person name="Holder M."/>
            <person name="Jhangiani S."/>
            <person name="Johnson A."/>
            <person name="Khan Z."/>
            <person name="Li Z."/>
            <person name="Liu W."/>
            <person name="Liu X."/>
            <person name="Perez L."/>
            <person name="Shen H."/>
            <person name="Wang Q."/>
            <person name="Watt J."/>
            <person name="Xi L."/>
            <person name="Xin Y."/>
            <person name="Zhou J."/>
            <person name="Deng J."/>
            <person name="Jiang H."/>
            <person name="Liu Y."/>
            <person name="Qu J."/>
            <person name="Song X.-Z."/>
            <person name="Zhang L."/>
            <person name="Villasana D."/>
            <person name="Johnson A."/>
            <person name="Liu J."/>
            <person name="Liyanage D."/>
            <person name="Lorensuhewa L."/>
            <person name="Robinson T."/>
            <person name="Song A."/>
            <person name="Song B.-B."/>
            <person name="Dinh H."/>
            <person name="Thornton R."/>
            <person name="Coyle M."/>
            <person name="Francisco L."/>
            <person name="Jackson L."/>
            <person name="Javaid M."/>
            <person name="Korchina V."/>
            <person name="Kovar C."/>
            <person name="Mata R."/>
            <person name="Mathew T."/>
            <person name="Ngo R."/>
            <person name="Nguyen L."/>
            <person name="Nguyen N."/>
            <person name="Okwuonu G."/>
            <person name="Ongeri F."/>
            <person name="Pham C."/>
            <person name="Simmons D."/>
            <person name="Wilczek-Boney K."/>
            <person name="Hale W."/>
            <person name="Jakkamsetti A."/>
            <person name="Pham P."/>
            <person name="Ruth R."/>
            <person name="San Lucas F."/>
            <person name="Warren J."/>
            <person name="Zhang J."/>
            <person name="Zhao Z."/>
            <person name="Zhou C."/>
            <person name="Zhu D."/>
            <person name="Lee S."/>
            <person name="Bess C."/>
            <person name="Blankenburg K."/>
            <person name="Forbes L."/>
            <person name="Fu Q."/>
            <person name="Gubbala S."/>
            <person name="Hirani K."/>
            <person name="Jayaseelan J.C."/>
            <person name="Lara F."/>
            <person name="Munidasa M."/>
            <person name="Palculict T."/>
            <person name="Patil S."/>
            <person name="Pu L.-L."/>
            <person name="Saada N."/>
            <person name="Tang L."/>
            <person name="Weissenberger G."/>
            <person name="Zhu Y."/>
            <person name="Hemphill L."/>
            <person name="Shang Y."/>
            <person name="Youmans B."/>
            <person name="Ayvaz T."/>
            <person name="Ross M."/>
            <person name="Santibanez J."/>
            <person name="Aqrawi P."/>
            <person name="Gross S."/>
            <person name="Joshi V."/>
            <person name="Fowler G."/>
            <person name="Nazareth L."/>
            <person name="Reid J."/>
            <person name="Worley K."/>
            <person name="Petrosino J."/>
            <person name="Highlander S."/>
            <person name="Gibbs R."/>
        </authorList>
    </citation>
    <scope>NUCLEOTIDE SEQUENCE [LARGE SCALE GENOMIC DNA]</scope>
    <source>
        <strain evidence="8 9">DSM 10105</strain>
    </source>
</reference>
<dbReference type="KEGG" id="pdo:PSDT_1207"/>
<accession>E6K0Q1</accession>
<evidence type="ECO:0000313" key="8">
    <source>
        <dbReference type="EMBL" id="EFT83382.1"/>
    </source>
</evidence>
<organism evidence="8 9">
    <name type="scientific">Parascardovia denticolens DSM 10105 = JCM 12538</name>
    <dbReference type="NCBI Taxonomy" id="864564"/>
    <lineage>
        <taxon>Bacteria</taxon>
        <taxon>Bacillati</taxon>
        <taxon>Actinomycetota</taxon>
        <taxon>Actinomycetes</taxon>
        <taxon>Bifidobacteriales</taxon>
        <taxon>Bifidobacteriaceae</taxon>
        <taxon>Parascardovia</taxon>
    </lineage>
</organism>
<dbReference type="PANTHER" id="PTHR23542:SF1">
    <property type="entry name" value="MAJOR FACILITATOR SUPERFAMILY (MFS) PROFILE DOMAIN-CONTAINING PROTEIN"/>
    <property type="match status" value="1"/>
</dbReference>
<dbReference type="AlphaFoldDB" id="E6K0Q1"/>
<dbReference type="SUPFAM" id="SSF103473">
    <property type="entry name" value="MFS general substrate transporter"/>
    <property type="match status" value="1"/>
</dbReference>
<dbReference type="Proteomes" id="UP000004946">
    <property type="component" value="Chromosome"/>
</dbReference>
<dbReference type="GO" id="GO:0005886">
    <property type="term" value="C:plasma membrane"/>
    <property type="evidence" value="ECO:0007669"/>
    <property type="project" value="UniProtKB-SubCell"/>
</dbReference>
<feature type="transmembrane region" description="Helical" evidence="6">
    <location>
        <begin position="327"/>
        <end position="345"/>
    </location>
</feature>
<feature type="transmembrane region" description="Helical" evidence="6">
    <location>
        <begin position="416"/>
        <end position="438"/>
    </location>
</feature>
<dbReference type="EMBL" id="AEON01000001">
    <property type="protein sequence ID" value="EFT83382.1"/>
    <property type="molecule type" value="Genomic_DNA"/>
</dbReference>
<dbReference type="InterPro" id="IPR011701">
    <property type="entry name" value="MFS"/>
</dbReference>
<evidence type="ECO:0000313" key="9">
    <source>
        <dbReference type="Proteomes" id="UP000004946"/>
    </source>
</evidence>
<evidence type="ECO:0000259" key="7">
    <source>
        <dbReference type="PROSITE" id="PS50850"/>
    </source>
</evidence>
<comment type="caution">
    <text evidence="8">The sequence shown here is derived from an EMBL/GenBank/DDBJ whole genome shotgun (WGS) entry which is preliminary data.</text>
</comment>
<feature type="transmembrane region" description="Helical" evidence="6">
    <location>
        <begin position="351"/>
        <end position="375"/>
    </location>
</feature>
<dbReference type="PATRIC" id="fig|864564.6.peg.1325"/>
<sequence length="450" mass="48048">MTMTARKTEVSPYRRIFALPGAVAFSSTGALTRMPMAMVSLGIILMLNQLYDNWTTAGVMTAVYVLSAALVTPIYARLFDRWGQKKLGLALTLLQVLFYVSFALAAQARAPLPLLYLLAVLLGLTSFSVGALVRTRWAWATARESTDSLLDTAYSLESAIDETAFIIGPILVAALATAVSPTLPFYVCAAANGIGGLIFFLLPSASHRAIGTLTEIKEADLGQDRAEPGEGSAALPPEAGSAPEGPLKDAHPKKLAFLYPGILILCFVFMVFNSSFSAFDEAMTALMRSSGQSRFLGVQLAMFAVGSCAGALIFGSRKHQGNPWTRLLLLMGFLMAGFMGIAVFAHSHDFLVIGLIEVVFGLSIAPIFATGNLMIKEIVPDSSLTEGLSWLSTANTIGSALGSAFCGRLLDSFGPVFGLSSLWILLLAAFLLIILGYARHGRRLNRQGSR</sequence>
<dbReference type="Gene3D" id="1.20.1250.20">
    <property type="entry name" value="MFS general substrate transporter like domains"/>
    <property type="match status" value="1"/>
</dbReference>
<evidence type="ECO:0000256" key="2">
    <source>
        <dbReference type="ARBA" id="ARBA00022692"/>
    </source>
</evidence>
<dbReference type="InterPro" id="IPR036259">
    <property type="entry name" value="MFS_trans_sf"/>
</dbReference>